<feature type="domain" description="Histidine kinase" evidence="9">
    <location>
        <begin position="357"/>
        <end position="586"/>
    </location>
</feature>
<proteinExistence type="predicted"/>
<dbReference type="Gene3D" id="3.30.565.10">
    <property type="entry name" value="Histidine kinase-like ATPase, C-terminal domain"/>
    <property type="match status" value="1"/>
</dbReference>
<evidence type="ECO:0000256" key="3">
    <source>
        <dbReference type="ARBA" id="ARBA00012438"/>
    </source>
</evidence>
<dbReference type="EMBL" id="CP071060">
    <property type="protein sequence ID" value="QSI78882.1"/>
    <property type="molecule type" value="Genomic_DNA"/>
</dbReference>
<sequence length="599" mass="65041">MASRESVAPTAPPPRSTSAWRWLSALAQALIVVLIGETGVQLELARQTEEQRALVLAYVAGVRARLETELNSTLYLSSGLVAFASARADLLDVAHVTDLLSALYKTGRNVRNIVIAPDNRVKWVYPLAGNERVIGLYYPNNPQQWPAVERAIKRRGTIVAGPVDLVQGGRGLVSRTPIFRSNGEYWGLLSLVIDWDSLQKTAGLEAESSEYRLAIRGKDAEGARGAVFFGSEQVFAMRPVESQLELPGGSWTIAAIPAGGWTTPSIRIQALRLLYCVIAAMIGSLAYRLMQEKHERELARDELARLNNELEAHINARTAELRSANDELARMVQTLRKTQSDLVRSEKLAALGALVAGIAHELNTPVGNSLLAASTLMEKLRQLTKGDANLKRSEWTAALAQMHEASDIIQRSLGRASELISSFKQVATDRTTAQRRRFTLAGAIHDLVVTLQPSLRRSGVSIDEAEIPDTKLDSYPGPLDQVLMNLIQNAVLHAYPSGGPGRIRLSATLDGAWVCIAVEDFGCGIAPENLSRVFDPFFTTRLGQGGTGLGLHIVHNIVTGTLGGEIDVKSEPGRGSCFTIRLPLHAPLQPDDPSDHAAH</sequence>
<dbReference type="InterPro" id="IPR004358">
    <property type="entry name" value="Sig_transdc_His_kin-like_C"/>
</dbReference>
<keyword evidence="6" id="KW-1133">Transmembrane helix</keyword>
<evidence type="ECO:0000256" key="5">
    <source>
        <dbReference type="ARBA" id="ARBA00022692"/>
    </source>
</evidence>
<dbReference type="CDD" id="cd00082">
    <property type="entry name" value="HisKA"/>
    <property type="match status" value="1"/>
</dbReference>
<dbReference type="SUPFAM" id="SSF55874">
    <property type="entry name" value="ATPase domain of HSP90 chaperone/DNA topoisomerase II/histidine kinase"/>
    <property type="match status" value="1"/>
</dbReference>
<comment type="catalytic activity">
    <reaction evidence="1">
        <text>ATP + protein L-histidine = ADP + protein N-phospho-L-histidine.</text>
        <dbReference type="EC" id="2.7.13.3"/>
    </reaction>
</comment>
<evidence type="ECO:0000259" key="9">
    <source>
        <dbReference type="PROSITE" id="PS50109"/>
    </source>
</evidence>
<accession>A0ABX7MAY6</accession>
<protein>
    <recommendedName>
        <fullName evidence="3">histidine kinase</fullName>
        <ecNumber evidence="3">2.7.13.3</ecNumber>
    </recommendedName>
</protein>
<gene>
    <name evidence="11" type="ORF">JY500_09830</name>
</gene>
<evidence type="ECO:0000256" key="7">
    <source>
        <dbReference type="ARBA" id="ARBA00023136"/>
    </source>
</evidence>
<dbReference type="InterPro" id="IPR036097">
    <property type="entry name" value="HisK_dim/P_sf"/>
</dbReference>
<name>A0ABX7MAY6_9RHOO</name>
<dbReference type="InterPro" id="IPR003594">
    <property type="entry name" value="HATPase_dom"/>
</dbReference>
<feature type="coiled-coil region" evidence="8">
    <location>
        <begin position="289"/>
        <end position="341"/>
    </location>
</feature>
<dbReference type="SUPFAM" id="SSF47384">
    <property type="entry name" value="Homodimeric domain of signal transducing histidine kinase"/>
    <property type="match status" value="1"/>
</dbReference>
<dbReference type="EC" id="2.7.13.3" evidence="3"/>
<evidence type="ECO:0000256" key="1">
    <source>
        <dbReference type="ARBA" id="ARBA00000085"/>
    </source>
</evidence>
<dbReference type="InterPro" id="IPR006189">
    <property type="entry name" value="CHASE_dom"/>
</dbReference>
<dbReference type="SMART" id="SM00388">
    <property type="entry name" value="HisKA"/>
    <property type="match status" value="1"/>
</dbReference>
<dbReference type="InterPro" id="IPR003661">
    <property type="entry name" value="HisK_dim/P_dom"/>
</dbReference>
<keyword evidence="5" id="KW-0812">Transmembrane</keyword>
<keyword evidence="4" id="KW-0597">Phosphoprotein</keyword>
<dbReference type="PANTHER" id="PTHR43065">
    <property type="entry name" value="SENSOR HISTIDINE KINASE"/>
    <property type="match status" value="1"/>
</dbReference>
<evidence type="ECO:0000313" key="12">
    <source>
        <dbReference type="Proteomes" id="UP000663570"/>
    </source>
</evidence>
<dbReference type="Gene3D" id="3.30.450.350">
    <property type="entry name" value="CHASE domain"/>
    <property type="match status" value="1"/>
</dbReference>
<keyword evidence="7" id="KW-0472">Membrane</keyword>
<keyword evidence="8" id="KW-0175">Coiled coil</keyword>
<dbReference type="RefSeq" id="WP_206256222.1">
    <property type="nucleotide sequence ID" value="NZ_CP071060.1"/>
</dbReference>
<reference evidence="11 12" key="1">
    <citation type="submission" date="2021-02" db="EMBL/GenBank/DDBJ databases">
        <title>Niveibacterium changnyeongensis HC41.</title>
        <authorList>
            <person name="Kang M."/>
        </authorList>
    </citation>
    <scope>NUCLEOTIDE SEQUENCE [LARGE SCALE GENOMIC DNA]</scope>
    <source>
        <strain evidence="11 12">HC41</strain>
    </source>
</reference>
<dbReference type="InterPro" id="IPR005467">
    <property type="entry name" value="His_kinase_dom"/>
</dbReference>
<dbReference type="PANTHER" id="PTHR43065:SF42">
    <property type="entry name" value="TWO-COMPONENT SENSOR PPRA"/>
    <property type="match status" value="1"/>
</dbReference>
<dbReference type="InterPro" id="IPR036890">
    <property type="entry name" value="HATPase_C_sf"/>
</dbReference>
<dbReference type="Proteomes" id="UP000663570">
    <property type="component" value="Chromosome"/>
</dbReference>
<evidence type="ECO:0000256" key="2">
    <source>
        <dbReference type="ARBA" id="ARBA00004370"/>
    </source>
</evidence>
<dbReference type="SMART" id="SM01079">
    <property type="entry name" value="CHASE"/>
    <property type="match status" value="1"/>
</dbReference>
<comment type="subcellular location">
    <subcellularLocation>
        <location evidence="2">Membrane</location>
    </subcellularLocation>
</comment>
<keyword evidence="12" id="KW-1185">Reference proteome</keyword>
<dbReference type="Pfam" id="PF02518">
    <property type="entry name" value="HATPase_c"/>
    <property type="match status" value="1"/>
</dbReference>
<dbReference type="InterPro" id="IPR042240">
    <property type="entry name" value="CHASE_sf"/>
</dbReference>
<feature type="domain" description="CHASE" evidence="10">
    <location>
        <begin position="121"/>
        <end position="254"/>
    </location>
</feature>
<evidence type="ECO:0000256" key="4">
    <source>
        <dbReference type="ARBA" id="ARBA00022553"/>
    </source>
</evidence>
<dbReference type="PROSITE" id="PS50109">
    <property type="entry name" value="HIS_KIN"/>
    <property type="match status" value="1"/>
</dbReference>
<organism evidence="11 12">
    <name type="scientific">Niveibacterium microcysteis</name>
    <dbReference type="NCBI Taxonomy" id="2811415"/>
    <lineage>
        <taxon>Bacteria</taxon>
        <taxon>Pseudomonadati</taxon>
        <taxon>Pseudomonadota</taxon>
        <taxon>Betaproteobacteria</taxon>
        <taxon>Rhodocyclales</taxon>
        <taxon>Rhodocyclaceae</taxon>
        <taxon>Niveibacterium</taxon>
    </lineage>
</organism>
<evidence type="ECO:0000256" key="8">
    <source>
        <dbReference type="SAM" id="Coils"/>
    </source>
</evidence>
<evidence type="ECO:0000259" key="10">
    <source>
        <dbReference type="PROSITE" id="PS50839"/>
    </source>
</evidence>
<evidence type="ECO:0000256" key="6">
    <source>
        <dbReference type="ARBA" id="ARBA00022989"/>
    </source>
</evidence>
<evidence type="ECO:0000313" key="11">
    <source>
        <dbReference type="EMBL" id="QSI78882.1"/>
    </source>
</evidence>
<dbReference type="PRINTS" id="PR00344">
    <property type="entry name" value="BCTRLSENSOR"/>
</dbReference>
<dbReference type="Pfam" id="PF03924">
    <property type="entry name" value="CHASE"/>
    <property type="match status" value="1"/>
</dbReference>
<dbReference type="SMART" id="SM00387">
    <property type="entry name" value="HATPase_c"/>
    <property type="match status" value="1"/>
</dbReference>
<dbReference type="PROSITE" id="PS50839">
    <property type="entry name" value="CHASE"/>
    <property type="match status" value="1"/>
</dbReference>
<dbReference type="Gene3D" id="1.10.287.130">
    <property type="match status" value="1"/>
</dbReference>